<dbReference type="Gene3D" id="3.40.220.10">
    <property type="entry name" value="Leucine Aminopeptidase, subunit E, domain 1"/>
    <property type="match status" value="1"/>
</dbReference>
<dbReference type="EMBL" id="MU865931">
    <property type="protein sequence ID" value="KAK4450823.1"/>
    <property type="molecule type" value="Genomic_DNA"/>
</dbReference>
<gene>
    <name evidence="3" type="ORF">QBC34DRAFT_460004</name>
</gene>
<feature type="domain" description="Microbial-type PARG catalytic" evidence="2">
    <location>
        <begin position="76"/>
        <end position="176"/>
    </location>
</feature>
<dbReference type="InterPro" id="IPR043472">
    <property type="entry name" value="Macro_dom-like"/>
</dbReference>
<name>A0AAV9GTW2_9PEZI</name>
<protein>
    <submittedName>
        <fullName evidence="3">Mitochondrial chaperone BCS1</fullName>
    </submittedName>
</protein>
<evidence type="ECO:0000313" key="4">
    <source>
        <dbReference type="Proteomes" id="UP001321760"/>
    </source>
</evidence>
<organism evidence="3 4">
    <name type="scientific">Podospora aff. communis PSN243</name>
    <dbReference type="NCBI Taxonomy" id="3040156"/>
    <lineage>
        <taxon>Eukaryota</taxon>
        <taxon>Fungi</taxon>
        <taxon>Dikarya</taxon>
        <taxon>Ascomycota</taxon>
        <taxon>Pezizomycotina</taxon>
        <taxon>Sordariomycetes</taxon>
        <taxon>Sordariomycetidae</taxon>
        <taxon>Sordariales</taxon>
        <taxon>Podosporaceae</taxon>
        <taxon>Podospora</taxon>
    </lineage>
</organism>
<dbReference type="InterPro" id="IPR019261">
    <property type="entry name" value="PARG_cat_microbial"/>
</dbReference>
<dbReference type="Pfam" id="PF10021">
    <property type="entry name" value="PARG_cat_microb"/>
    <property type="match status" value="1"/>
</dbReference>
<evidence type="ECO:0000256" key="1">
    <source>
        <dbReference type="SAM" id="MobiDB-lite"/>
    </source>
</evidence>
<dbReference type="PANTHER" id="PTHR35596:SF1">
    <property type="entry name" value="MICROBIAL-TYPE PARG CATALYTIC DOMAIN-CONTAINING PROTEIN"/>
    <property type="match status" value="1"/>
</dbReference>
<evidence type="ECO:0000259" key="2">
    <source>
        <dbReference type="Pfam" id="PF10021"/>
    </source>
</evidence>
<dbReference type="AlphaFoldDB" id="A0AAV9GTW2"/>
<feature type="compositionally biased region" description="Polar residues" evidence="1">
    <location>
        <begin position="11"/>
        <end position="21"/>
    </location>
</feature>
<accession>A0AAV9GTW2</accession>
<feature type="region of interest" description="Disordered" evidence="1">
    <location>
        <begin position="1"/>
        <end position="33"/>
    </location>
</feature>
<comment type="caution">
    <text evidence="3">The sequence shown here is derived from an EMBL/GenBank/DDBJ whole genome shotgun (WGS) entry which is preliminary data.</text>
</comment>
<keyword evidence="4" id="KW-1185">Reference proteome</keyword>
<reference evidence="3" key="2">
    <citation type="submission" date="2023-05" db="EMBL/GenBank/DDBJ databases">
        <authorList>
            <consortium name="Lawrence Berkeley National Laboratory"/>
            <person name="Steindorff A."/>
            <person name="Hensen N."/>
            <person name="Bonometti L."/>
            <person name="Westerberg I."/>
            <person name="Brannstrom I.O."/>
            <person name="Guillou S."/>
            <person name="Cros-Aarteil S."/>
            <person name="Calhoun S."/>
            <person name="Haridas S."/>
            <person name="Kuo A."/>
            <person name="Mondo S."/>
            <person name="Pangilinan J."/>
            <person name="Riley R."/>
            <person name="Labutti K."/>
            <person name="Andreopoulos B."/>
            <person name="Lipzen A."/>
            <person name="Chen C."/>
            <person name="Yanf M."/>
            <person name="Daum C."/>
            <person name="Ng V."/>
            <person name="Clum A."/>
            <person name="Ohm R."/>
            <person name="Martin F."/>
            <person name="Silar P."/>
            <person name="Natvig D."/>
            <person name="Lalanne C."/>
            <person name="Gautier V."/>
            <person name="Ament-Velasquez S.L."/>
            <person name="Kruys A."/>
            <person name="Hutchinson M.I."/>
            <person name="Powell A.J."/>
            <person name="Barry K."/>
            <person name="Miller A.N."/>
            <person name="Grigoriev I.V."/>
            <person name="Debuchy R."/>
            <person name="Gladieux P."/>
            <person name="Thoren M.H."/>
            <person name="Johannesson H."/>
        </authorList>
    </citation>
    <scope>NUCLEOTIDE SEQUENCE</scope>
    <source>
        <strain evidence="3">PSN243</strain>
    </source>
</reference>
<dbReference type="Proteomes" id="UP001321760">
    <property type="component" value="Unassembled WGS sequence"/>
</dbReference>
<feature type="compositionally biased region" description="Basic and acidic residues" evidence="1">
    <location>
        <begin position="23"/>
        <end position="33"/>
    </location>
</feature>
<evidence type="ECO:0000313" key="3">
    <source>
        <dbReference type="EMBL" id="KAK4450823.1"/>
    </source>
</evidence>
<dbReference type="PANTHER" id="PTHR35596">
    <property type="entry name" value="DUF2263 DOMAIN-CONTAINING PROTEIN"/>
    <property type="match status" value="1"/>
</dbReference>
<reference evidence="3" key="1">
    <citation type="journal article" date="2023" name="Mol. Phylogenet. Evol.">
        <title>Genome-scale phylogeny and comparative genomics of the fungal order Sordariales.</title>
        <authorList>
            <person name="Hensen N."/>
            <person name="Bonometti L."/>
            <person name="Westerberg I."/>
            <person name="Brannstrom I.O."/>
            <person name="Guillou S."/>
            <person name="Cros-Aarteil S."/>
            <person name="Calhoun S."/>
            <person name="Haridas S."/>
            <person name="Kuo A."/>
            <person name="Mondo S."/>
            <person name="Pangilinan J."/>
            <person name="Riley R."/>
            <person name="LaButti K."/>
            <person name="Andreopoulos B."/>
            <person name="Lipzen A."/>
            <person name="Chen C."/>
            <person name="Yan M."/>
            <person name="Daum C."/>
            <person name="Ng V."/>
            <person name="Clum A."/>
            <person name="Steindorff A."/>
            <person name="Ohm R.A."/>
            <person name="Martin F."/>
            <person name="Silar P."/>
            <person name="Natvig D.O."/>
            <person name="Lalanne C."/>
            <person name="Gautier V."/>
            <person name="Ament-Velasquez S.L."/>
            <person name="Kruys A."/>
            <person name="Hutchinson M.I."/>
            <person name="Powell A.J."/>
            <person name="Barry K."/>
            <person name="Miller A.N."/>
            <person name="Grigoriev I.V."/>
            <person name="Debuchy R."/>
            <person name="Gladieux P."/>
            <person name="Hiltunen Thoren M."/>
            <person name="Johannesson H."/>
        </authorList>
    </citation>
    <scope>NUCLEOTIDE SEQUENCE</scope>
    <source>
        <strain evidence="3">PSN243</strain>
    </source>
</reference>
<dbReference type="NCBIfam" id="TIGR02452">
    <property type="entry name" value="TIGR02452 family protein"/>
    <property type="match status" value="1"/>
</dbReference>
<dbReference type="SUPFAM" id="SSF52949">
    <property type="entry name" value="Macro domain-like"/>
    <property type="match status" value="1"/>
</dbReference>
<dbReference type="InterPro" id="IPR012664">
    <property type="entry name" value="CHP02452"/>
</dbReference>
<sequence>MSLHKYFSKLPKQSTNQNARSSTRHDSDPDQREQLRRIASQTTRLSRDLLQDLSPSDAQKAQTITRHTLDTLRRLDPNLCPHHPHPATIKVVNQDTLTAAISLISLSPLTGANSPPPLIVNFANRHSPGGGWRNGAVAQEEALCYRSTLAMTLDSTPYPIARNEALYSPQVYVLRDEMAQGHGLLSKPYPIVSVVTVAAINRPEVTTFVVDDGDGGSEEKKVFALDRDRNYTKDKMRLVLRLAARGRHGRLVLGALGCGVFENPPEDVAWCWREVLGESEWQGNWWGEVVFAVMDRTGEGNLEVFRRVLEGVRV</sequence>
<proteinExistence type="predicted"/>